<dbReference type="Proteomes" id="UP000005291">
    <property type="component" value="Unassembled WGS sequence"/>
</dbReference>
<proteinExistence type="predicted"/>
<organism evidence="1 2">
    <name type="scientific">Microcystis aeruginosa PCC 9808</name>
    <dbReference type="NCBI Taxonomy" id="1160284"/>
    <lineage>
        <taxon>Bacteria</taxon>
        <taxon>Bacillati</taxon>
        <taxon>Cyanobacteriota</taxon>
        <taxon>Cyanophyceae</taxon>
        <taxon>Oscillatoriophycideae</taxon>
        <taxon>Chroococcales</taxon>
        <taxon>Microcystaceae</taxon>
        <taxon>Microcystis</taxon>
    </lineage>
</organism>
<dbReference type="EMBL" id="CAIN01000076">
    <property type="protein sequence ID" value="CCI22205.1"/>
    <property type="molecule type" value="Genomic_DNA"/>
</dbReference>
<evidence type="ECO:0000313" key="1">
    <source>
        <dbReference type="EMBL" id="CCI22205.1"/>
    </source>
</evidence>
<reference evidence="1 2" key="1">
    <citation type="submission" date="2012-04" db="EMBL/GenBank/DDBJ databases">
        <authorList>
            <person name="Genoscope - CEA"/>
        </authorList>
    </citation>
    <scope>NUCLEOTIDE SEQUENCE [LARGE SCALE GENOMIC DNA]</scope>
    <source>
        <strain evidence="1 2">9808</strain>
    </source>
</reference>
<name>I4HJI1_MICAE</name>
<gene>
    <name evidence="1" type="ORF">MICAG_1670006</name>
</gene>
<evidence type="ECO:0000313" key="2">
    <source>
        <dbReference type="Proteomes" id="UP000005291"/>
    </source>
</evidence>
<dbReference type="HOGENOM" id="CLU_3027227_0_0_3"/>
<comment type="caution">
    <text evidence="1">The sequence shown here is derived from an EMBL/GenBank/DDBJ whole genome shotgun (WGS) entry which is preliminary data.</text>
</comment>
<accession>I4HJI1</accession>
<protein>
    <submittedName>
        <fullName evidence="1">Uncharacterized protein</fullName>
    </submittedName>
</protein>
<sequence length="57" mass="6286">MILKNKYWLSFLVFTLPQLMKNLLSRMDGVQTPIIAVVGQLLKAKPGTISLAQGIVS</sequence>
<dbReference type="AlphaFoldDB" id="I4HJI1"/>